<comment type="caution">
    <text evidence="3">The sequence shown here is derived from an EMBL/GenBank/DDBJ whole genome shotgun (WGS) entry which is preliminary data.</text>
</comment>
<dbReference type="InterPro" id="IPR002048">
    <property type="entry name" value="EF_hand_dom"/>
</dbReference>
<dbReference type="Gene3D" id="1.10.238.10">
    <property type="entry name" value="EF-hand"/>
    <property type="match status" value="1"/>
</dbReference>
<accession>A0A226EI88</accession>
<dbReference type="InterPro" id="IPR011992">
    <property type="entry name" value="EF-hand-dom_pair"/>
</dbReference>
<name>A0A226EI88_FOLCA</name>
<sequence length="210" mass="24049">MGIIISTLAAIPRILFADIKEMPCETVPICFLREEDYSITGTIRSGAQQKWNHSLYSMIHVDLKTRLLLWPAIQKRMDRTEASLKYTNCSLENLVEKFPEWEEKKIYEAHDLFQAFEVDGDGLIEIAEMSVGLDNLGDTSSKQDRLTELSIGDEDGTGSIDFEEFLTILYDQQQVTKTPTKLAKTFMKVNDDVKMIRWMSTVQQIHAGYL</sequence>
<proteinExistence type="predicted"/>
<dbReference type="PROSITE" id="PS00018">
    <property type="entry name" value="EF_HAND_1"/>
    <property type="match status" value="1"/>
</dbReference>
<dbReference type="AlphaFoldDB" id="A0A226EI88"/>
<evidence type="ECO:0000256" key="1">
    <source>
        <dbReference type="ARBA" id="ARBA00022837"/>
    </source>
</evidence>
<dbReference type="SUPFAM" id="SSF47473">
    <property type="entry name" value="EF-hand"/>
    <property type="match status" value="1"/>
</dbReference>
<feature type="domain" description="EF-hand" evidence="2">
    <location>
        <begin position="153"/>
        <end position="175"/>
    </location>
</feature>
<dbReference type="GO" id="GO:0005509">
    <property type="term" value="F:calcium ion binding"/>
    <property type="evidence" value="ECO:0007669"/>
    <property type="project" value="InterPro"/>
</dbReference>
<feature type="domain" description="EF-hand" evidence="2">
    <location>
        <begin position="108"/>
        <end position="139"/>
    </location>
</feature>
<dbReference type="OrthoDB" id="343296at2759"/>
<dbReference type="Proteomes" id="UP000198287">
    <property type="component" value="Unassembled WGS sequence"/>
</dbReference>
<dbReference type="EMBL" id="LNIX01000004">
    <property type="protein sequence ID" value="OXA56296.1"/>
    <property type="molecule type" value="Genomic_DNA"/>
</dbReference>
<dbReference type="Pfam" id="PF13499">
    <property type="entry name" value="EF-hand_7"/>
    <property type="match status" value="1"/>
</dbReference>
<evidence type="ECO:0000259" key="2">
    <source>
        <dbReference type="PROSITE" id="PS50222"/>
    </source>
</evidence>
<dbReference type="OMA" id="RFPGWNE"/>
<protein>
    <submittedName>
        <fullName evidence="3">Caltractin</fullName>
    </submittedName>
</protein>
<keyword evidence="4" id="KW-1185">Reference proteome</keyword>
<reference evidence="3 4" key="1">
    <citation type="submission" date="2015-12" db="EMBL/GenBank/DDBJ databases">
        <title>The genome of Folsomia candida.</title>
        <authorList>
            <person name="Faddeeva A."/>
            <person name="Derks M.F."/>
            <person name="Anvar Y."/>
            <person name="Smit S."/>
            <person name="Van Straalen N."/>
            <person name="Roelofs D."/>
        </authorList>
    </citation>
    <scope>NUCLEOTIDE SEQUENCE [LARGE SCALE GENOMIC DNA]</scope>
    <source>
        <strain evidence="3 4">VU population</strain>
        <tissue evidence="3">Whole body</tissue>
    </source>
</reference>
<dbReference type="STRING" id="158441.A0A226EI88"/>
<dbReference type="PROSITE" id="PS50222">
    <property type="entry name" value="EF_HAND_2"/>
    <property type="match status" value="2"/>
</dbReference>
<organism evidence="3 4">
    <name type="scientific">Folsomia candida</name>
    <name type="common">Springtail</name>
    <dbReference type="NCBI Taxonomy" id="158441"/>
    <lineage>
        <taxon>Eukaryota</taxon>
        <taxon>Metazoa</taxon>
        <taxon>Ecdysozoa</taxon>
        <taxon>Arthropoda</taxon>
        <taxon>Hexapoda</taxon>
        <taxon>Collembola</taxon>
        <taxon>Entomobryomorpha</taxon>
        <taxon>Isotomoidea</taxon>
        <taxon>Isotomidae</taxon>
        <taxon>Proisotominae</taxon>
        <taxon>Folsomia</taxon>
    </lineage>
</organism>
<dbReference type="InterPro" id="IPR018247">
    <property type="entry name" value="EF_Hand_1_Ca_BS"/>
</dbReference>
<dbReference type="CDD" id="cd00051">
    <property type="entry name" value="EFh"/>
    <property type="match status" value="1"/>
</dbReference>
<keyword evidence="1" id="KW-0106">Calcium</keyword>
<evidence type="ECO:0000313" key="4">
    <source>
        <dbReference type="Proteomes" id="UP000198287"/>
    </source>
</evidence>
<gene>
    <name evidence="3" type="ORF">Fcan01_08589</name>
</gene>
<evidence type="ECO:0000313" key="3">
    <source>
        <dbReference type="EMBL" id="OXA56296.1"/>
    </source>
</evidence>